<dbReference type="EMBL" id="CAJVPM010014802">
    <property type="protein sequence ID" value="CAG8603479.1"/>
    <property type="molecule type" value="Genomic_DNA"/>
</dbReference>
<sequence>MKFDDIKKNPNKNKKYLLERLVGLANNCAHYPNIHAEYMKFYEKMILYYYGHIKNIRKRVPIKTYSEVMKLQYRRQEVEAFTLDMSPIEKAIRNMKKYVILYEFKFTYSIKRYTIFDPNSYPICKEFIIEYWIYINANMPESLGEYMLLVKESPFSSIISPQKF</sequence>
<name>A0ACA9MPE6_9GLOM</name>
<reference evidence="1" key="1">
    <citation type="submission" date="2021-06" db="EMBL/GenBank/DDBJ databases">
        <authorList>
            <person name="Kallberg Y."/>
            <person name="Tangrot J."/>
            <person name="Rosling A."/>
        </authorList>
    </citation>
    <scope>NUCLEOTIDE SEQUENCE</scope>
    <source>
        <strain evidence="1">AU212A</strain>
    </source>
</reference>
<accession>A0ACA9MPE6</accession>
<dbReference type="Proteomes" id="UP000789860">
    <property type="component" value="Unassembled WGS sequence"/>
</dbReference>
<evidence type="ECO:0000313" key="2">
    <source>
        <dbReference type="Proteomes" id="UP000789860"/>
    </source>
</evidence>
<organism evidence="1 2">
    <name type="scientific">Scutellospora calospora</name>
    <dbReference type="NCBI Taxonomy" id="85575"/>
    <lineage>
        <taxon>Eukaryota</taxon>
        <taxon>Fungi</taxon>
        <taxon>Fungi incertae sedis</taxon>
        <taxon>Mucoromycota</taxon>
        <taxon>Glomeromycotina</taxon>
        <taxon>Glomeromycetes</taxon>
        <taxon>Diversisporales</taxon>
        <taxon>Gigasporaceae</taxon>
        <taxon>Scutellospora</taxon>
    </lineage>
</organism>
<comment type="caution">
    <text evidence="1">The sequence shown here is derived from an EMBL/GenBank/DDBJ whole genome shotgun (WGS) entry which is preliminary data.</text>
</comment>
<keyword evidence="2" id="KW-1185">Reference proteome</keyword>
<proteinExistence type="predicted"/>
<protein>
    <submittedName>
        <fullName evidence="1">4326_t:CDS:1</fullName>
    </submittedName>
</protein>
<evidence type="ECO:0000313" key="1">
    <source>
        <dbReference type="EMBL" id="CAG8603479.1"/>
    </source>
</evidence>
<gene>
    <name evidence="1" type="ORF">SCALOS_LOCUS7007</name>
</gene>